<feature type="transmembrane region" description="Helical" evidence="5">
    <location>
        <begin position="83"/>
        <end position="102"/>
    </location>
</feature>
<proteinExistence type="predicted"/>
<protein>
    <recommendedName>
        <fullName evidence="6">Mechanosensitive ion channel MscS domain-containing protein</fullName>
    </recommendedName>
</protein>
<evidence type="ECO:0000313" key="8">
    <source>
        <dbReference type="Proteomes" id="UP000286934"/>
    </source>
</evidence>
<dbReference type="Proteomes" id="UP000286934">
    <property type="component" value="Unassembled WGS sequence"/>
</dbReference>
<feature type="transmembrane region" description="Helical" evidence="5">
    <location>
        <begin position="20"/>
        <end position="39"/>
    </location>
</feature>
<organism evidence="7 8">
    <name type="scientific">Aliidiomarina shirensis</name>
    <dbReference type="NCBI Taxonomy" id="1048642"/>
    <lineage>
        <taxon>Bacteria</taxon>
        <taxon>Pseudomonadati</taxon>
        <taxon>Pseudomonadota</taxon>
        <taxon>Gammaproteobacteria</taxon>
        <taxon>Alteromonadales</taxon>
        <taxon>Idiomarinaceae</taxon>
        <taxon>Aliidiomarina</taxon>
    </lineage>
</organism>
<evidence type="ECO:0000256" key="1">
    <source>
        <dbReference type="ARBA" id="ARBA00004370"/>
    </source>
</evidence>
<evidence type="ECO:0000256" key="2">
    <source>
        <dbReference type="ARBA" id="ARBA00022692"/>
    </source>
</evidence>
<dbReference type="Pfam" id="PF00924">
    <property type="entry name" value="MS_channel_2nd"/>
    <property type="match status" value="1"/>
</dbReference>
<dbReference type="GO" id="GO:0008381">
    <property type="term" value="F:mechanosensitive monoatomic ion channel activity"/>
    <property type="evidence" value="ECO:0007669"/>
    <property type="project" value="UniProtKB-ARBA"/>
</dbReference>
<evidence type="ECO:0000256" key="4">
    <source>
        <dbReference type="ARBA" id="ARBA00023136"/>
    </source>
</evidence>
<dbReference type="EMBL" id="PIPP01000001">
    <property type="protein sequence ID" value="RUO38175.1"/>
    <property type="molecule type" value="Genomic_DNA"/>
</dbReference>
<keyword evidence="3 5" id="KW-1133">Transmembrane helix</keyword>
<name>A0A432WWP7_9GAMM</name>
<evidence type="ECO:0000256" key="3">
    <source>
        <dbReference type="ARBA" id="ARBA00022989"/>
    </source>
</evidence>
<comment type="subcellular location">
    <subcellularLocation>
        <location evidence="1">Membrane</location>
    </subcellularLocation>
</comment>
<reference evidence="8" key="1">
    <citation type="journal article" date="2018" name="Front. Microbiol.">
        <title>Genome-Based Analysis Reveals the Taxonomy and Diversity of the Family Idiomarinaceae.</title>
        <authorList>
            <person name="Liu Y."/>
            <person name="Lai Q."/>
            <person name="Shao Z."/>
        </authorList>
    </citation>
    <scope>NUCLEOTIDE SEQUENCE [LARGE SCALE GENOMIC DNA]</scope>
    <source>
        <strain evidence="8">AIS</strain>
    </source>
</reference>
<dbReference type="GO" id="GO:0016020">
    <property type="term" value="C:membrane"/>
    <property type="evidence" value="ECO:0007669"/>
    <property type="project" value="UniProtKB-SubCell"/>
</dbReference>
<dbReference type="PANTHER" id="PTHR30566:SF27">
    <property type="entry name" value="MECHANOSENSITIVE ION CHANNEL PROTEIN"/>
    <property type="match status" value="1"/>
</dbReference>
<feature type="domain" description="Mechanosensitive ion channel MscS" evidence="6">
    <location>
        <begin position="108"/>
        <end position="175"/>
    </location>
</feature>
<dbReference type="InterPro" id="IPR010920">
    <property type="entry name" value="LSM_dom_sf"/>
</dbReference>
<dbReference type="PANTHER" id="PTHR30566">
    <property type="entry name" value="YNAI-RELATED MECHANOSENSITIVE ION CHANNEL"/>
    <property type="match status" value="1"/>
</dbReference>
<dbReference type="Gene3D" id="2.30.30.60">
    <property type="match status" value="1"/>
</dbReference>
<evidence type="ECO:0000259" key="6">
    <source>
        <dbReference type="Pfam" id="PF00924"/>
    </source>
</evidence>
<dbReference type="AlphaFoldDB" id="A0A432WWP7"/>
<evidence type="ECO:0000313" key="7">
    <source>
        <dbReference type="EMBL" id="RUO38175.1"/>
    </source>
</evidence>
<dbReference type="InterPro" id="IPR006685">
    <property type="entry name" value="MscS_channel_2nd"/>
</dbReference>
<keyword evidence="4 5" id="KW-0472">Membrane</keyword>
<accession>A0A432WWP7</accession>
<gene>
    <name evidence="7" type="ORF">CWE13_00550</name>
</gene>
<keyword evidence="2 5" id="KW-0812">Transmembrane</keyword>
<dbReference type="InterPro" id="IPR023408">
    <property type="entry name" value="MscS_beta-dom_sf"/>
</dbReference>
<dbReference type="SUPFAM" id="SSF50182">
    <property type="entry name" value="Sm-like ribonucleoproteins"/>
    <property type="match status" value="1"/>
</dbReference>
<dbReference type="RefSeq" id="WP_126805398.1">
    <property type="nucleotide sequence ID" value="NZ_PIPP01000001.1"/>
</dbReference>
<keyword evidence="8" id="KW-1185">Reference proteome</keyword>
<dbReference type="OrthoDB" id="9775421at2"/>
<feature type="transmembrane region" description="Helical" evidence="5">
    <location>
        <begin position="60"/>
        <end position="77"/>
    </location>
</feature>
<evidence type="ECO:0000256" key="5">
    <source>
        <dbReference type="SAM" id="Phobius"/>
    </source>
</evidence>
<comment type="caution">
    <text evidence="7">The sequence shown here is derived from an EMBL/GenBank/DDBJ whole genome shotgun (WGS) entry which is preliminary data.</text>
</comment>
<sequence length="298" mass="33388">MFEFWPELVNSIPISGSMSRLLASSLLLIIGVLALRAVLGRFIRRTVNSNELRRRWFVQSRNGLLLLLVLGLVMIWASELRTLALSIVAIAVAFVVATKELIMCVTGSMVKSAGRSFSIGDRIQVKDFRGDVIDQNLLTTTILEVGPGKLTHQRTGRMTVLPNSLFVSEAVINESYTHDWVLHVFVVPFKREENWKVAKAAFLEAAQKHSEPYLDDVRRYMKRMSDNRGLDIPTVEPRVSLQVPAAGEIHLVVRFPVKASERSYAEQAILSDVFSNTDFSAQKASVPAEKPEQINQPE</sequence>